<proteinExistence type="predicted"/>
<dbReference type="InterPro" id="IPR044824">
    <property type="entry name" value="MAIN-like"/>
</dbReference>
<comment type="caution">
    <text evidence="2">The sequence shown here is derived from an EMBL/GenBank/DDBJ whole genome shotgun (WGS) entry which is preliminary data.</text>
</comment>
<name>A0A7J9AVT7_9ROSI</name>
<dbReference type="InterPro" id="IPR019557">
    <property type="entry name" value="AminoTfrase-like_pln_mobile"/>
</dbReference>
<dbReference type="AlphaFoldDB" id="A0A7J9AVT7"/>
<organism evidence="2 3">
    <name type="scientific">Gossypium laxum</name>
    <dbReference type="NCBI Taxonomy" id="34288"/>
    <lineage>
        <taxon>Eukaryota</taxon>
        <taxon>Viridiplantae</taxon>
        <taxon>Streptophyta</taxon>
        <taxon>Embryophyta</taxon>
        <taxon>Tracheophyta</taxon>
        <taxon>Spermatophyta</taxon>
        <taxon>Magnoliopsida</taxon>
        <taxon>eudicotyledons</taxon>
        <taxon>Gunneridae</taxon>
        <taxon>Pentapetalae</taxon>
        <taxon>rosids</taxon>
        <taxon>malvids</taxon>
        <taxon>Malvales</taxon>
        <taxon>Malvaceae</taxon>
        <taxon>Malvoideae</taxon>
        <taxon>Gossypium</taxon>
    </lineage>
</organism>
<dbReference type="EMBL" id="JABEZV010000013">
    <property type="protein sequence ID" value="MBA0728110.1"/>
    <property type="molecule type" value="Genomic_DNA"/>
</dbReference>
<accession>A0A7J9AVT7</accession>
<evidence type="ECO:0000313" key="3">
    <source>
        <dbReference type="Proteomes" id="UP000593574"/>
    </source>
</evidence>
<dbReference type="GO" id="GO:0010073">
    <property type="term" value="P:meristem maintenance"/>
    <property type="evidence" value="ECO:0007669"/>
    <property type="project" value="InterPro"/>
</dbReference>
<dbReference type="Pfam" id="PF10536">
    <property type="entry name" value="PMD"/>
    <property type="match status" value="1"/>
</dbReference>
<sequence length="111" mass="12750">MLKGTKLKPALINALVERLRLETHTFHLPCGECTITLEEVELQLGLLVDGAVIMRVVGVGDWNAICYQQLGKVPDKFSCSRIEMKWLEDNFWYIDNFTSAVERQQYAQTFI</sequence>
<keyword evidence="3" id="KW-1185">Reference proteome</keyword>
<evidence type="ECO:0000259" key="1">
    <source>
        <dbReference type="Pfam" id="PF10536"/>
    </source>
</evidence>
<evidence type="ECO:0000313" key="2">
    <source>
        <dbReference type="EMBL" id="MBA0728110.1"/>
    </source>
</evidence>
<feature type="domain" description="Aminotransferase-like plant mobile" evidence="1">
    <location>
        <begin position="8"/>
        <end position="92"/>
    </location>
</feature>
<gene>
    <name evidence="2" type="ORF">Golax_001042</name>
</gene>
<dbReference type="PANTHER" id="PTHR46033:SF8">
    <property type="entry name" value="PROTEIN MAINTENANCE OF MERISTEMS-LIKE"/>
    <property type="match status" value="1"/>
</dbReference>
<dbReference type="Proteomes" id="UP000593574">
    <property type="component" value="Unassembled WGS sequence"/>
</dbReference>
<protein>
    <recommendedName>
        <fullName evidence="1">Aminotransferase-like plant mobile domain-containing protein</fullName>
    </recommendedName>
</protein>
<dbReference type="PANTHER" id="PTHR46033">
    <property type="entry name" value="PROTEIN MAIN-LIKE 2"/>
    <property type="match status" value="1"/>
</dbReference>
<reference evidence="2 3" key="1">
    <citation type="journal article" date="2019" name="Genome Biol. Evol.">
        <title>Insights into the evolution of the New World diploid cottons (Gossypium, subgenus Houzingenia) based on genome sequencing.</title>
        <authorList>
            <person name="Grover C.E."/>
            <person name="Arick M.A. 2nd"/>
            <person name="Thrash A."/>
            <person name="Conover J.L."/>
            <person name="Sanders W.S."/>
            <person name="Peterson D.G."/>
            <person name="Frelichowski J.E."/>
            <person name="Scheffler J.A."/>
            <person name="Scheffler B.E."/>
            <person name="Wendel J.F."/>
        </authorList>
    </citation>
    <scope>NUCLEOTIDE SEQUENCE [LARGE SCALE GENOMIC DNA]</scope>
    <source>
        <strain evidence="2">4</strain>
        <tissue evidence="2">Leaf</tissue>
    </source>
</reference>